<sequence length="151" mass="15237">MGGHVLTLASPLEVDGVWAARRGLPTASGTAASGVWLYRMLPSKSLARPLRPGDGPVTGRGRGGGGEDGQDAPPTAPPPCSLIPRSPHFPKSIPSCALPKAAEDGGGRAPGTPLHPPPLPERSGSAPPPPTRIRGPGRQGGAHPPPPSHAR</sequence>
<evidence type="ECO:0000313" key="1">
    <source>
        <dbReference type="EMBL" id="KAK1858721.1"/>
    </source>
</evidence>
<evidence type="ECO:0000313" key="2">
    <source>
        <dbReference type="Proteomes" id="UP000798662"/>
    </source>
</evidence>
<dbReference type="EMBL" id="CM020618">
    <property type="protein sequence ID" value="KAK1858721.1"/>
    <property type="molecule type" value="Genomic_DNA"/>
</dbReference>
<accession>A0ACC3BL58</accession>
<reference evidence="1" key="1">
    <citation type="submission" date="2019-11" db="EMBL/GenBank/DDBJ databases">
        <title>Nori genome reveals adaptations in red seaweeds to the harsh intertidal environment.</title>
        <authorList>
            <person name="Wang D."/>
            <person name="Mao Y."/>
        </authorList>
    </citation>
    <scope>NUCLEOTIDE SEQUENCE</scope>
    <source>
        <tissue evidence="1">Gametophyte</tissue>
    </source>
</reference>
<proteinExistence type="predicted"/>
<protein>
    <submittedName>
        <fullName evidence="1">Uncharacterized protein</fullName>
    </submittedName>
</protein>
<gene>
    <name evidence="1" type="ORF">I4F81_001322</name>
</gene>
<keyword evidence="2" id="KW-1185">Reference proteome</keyword>
<name>A0ACC3BL58_PYRYE</name>
<dbReference type="Proteomes" id="UP000798662">
    <property type="component" value="Chromosome 1"/>
</dbReference>
<comment type="caution">
    <text evidence="1">The sequence shown here is derived from an EMBL/GenBank/DDBJ whole genome shotgun (WGS) entry which is preliminary data.</text>
</comment>
<organism evidence="1 2">
    <name type="scientific">Pyropia yezoensis</name>
    <name type="common">Susabi-nori</name>
    <name type="synonym">Porphyra yezoensis</name>
    <dbReference type="NCBI Taxonomy" id="2788"/>
    <lineage>
        <taxon>Eukaryota</taxon>
        <taxon>Rhodophyta</taxon>
        <taxon>Bangiophyceae</taxon>
        <taxon>Bangiales</taxon>
        <taxon>Bangiaceae</taxon>
        <taxon>Pyropia</taxon>
    </lineage>
</organism>